<evidence type="ECO:0000313" key="2">
    <source>
        <dbReference type="EMBL" id="SFN38499.1"/>
    </source>
</evidence>
<proteinExistence type="predicted"/>
<evidence type="ECO:0000313" key="3">
    <source>
        <dbReference type="Proteomes" id="UP000198575"/>
    </source>
</evidence>
<keyword evidence="1" id="KW-1133">Transmembrane helix</keyword>
<dbReference type="AlphaFoldDB" id="A0A1I4YLQ2"/>
<reference evidence="2 3" key="1">
    <citation type="submission" date="2016-10" db="EMBL/GenBank/DDBJ databases">
        <authorList>
            <person name="de Groot N.N."/>
        </authorList>
    </citation>
    <scope>NUCLEOTIDE SEQUENCE [LARGE SCALE GENOMIC DNA]</scope>
    <source>
        <strain evidence="2 3">CGMCC 1.7659</strain>
    </source>
</reference>
<evidence type="ECO:0000256" key="1">
    <source>
        <dbReference type="SAM" id="Phobius"/>
    </source>
</evidence>
<feature type="transmembrane region" description="Helical" evidence="1">
    <location>
        <begin position="66"/>
        <end position="87"/>
    </location>
</feature>
<dbReference type="Proteomes" id="UP000198575">
    <property type="component" value="Unassembled WGS sequence"/>
</dbReference>
<accession>A0A1I4YLQ2</accession>
<dbReference type="RefSeq" id="WP_092408442.1">
    <property type="nucleotide sequence ID" value="NZ_FOVF01000018.1"/>
</dbReference>
<protein>
    <recommendedName>
        <fullName evidence="4">Haemolysin XhlA</fullName>
    </recommendedName>
</protein>
<keyword evidence="1" id="KW-0472">Membrane</keyword>
<gene>
    <name evidence="2" type="ORF">SAMN05216289_11820</name>
</gene>
<dbReference type="EMBL" id="FOVF01000018">
    <property type="protein sequence ID" value="SFN38499.1"/>
    <property type="molecule type" value="Genomic_DNA"/>
</dbReference>
<keyword evidence="1" id="KW-0812">Transmembrane</keyword>
<evidence type="ECO:0008006" key="4">
    <source>
        <dbReference type="Google" id="ProtNLM"/>
    </source>
</evidence>
<organism evidence="2 3">
    <name type="scientific">Dokdonella immobilis</name>
    <dbReference type="NCBI Taxonomy" id="578942"/>
    <lineage>
        <taxon>Bacteria</taxon>
        <taxon>Pseudomonadati</taxon>
        <taxon>Pseudomonadota</taxon>
        <taxon>Gammaproteobacteria</taxon>
        <taxon>Lysobacterales</taxon>
        <taxon>Rhodanobacteraceae</taxon>
        <taxon>Dokdonella</taxon>
    </lineage>
</organism>
<keyword evidence="3" id="KW-1185">Reference proteome</keyword>
<sequence length="88" mass="9809">MNDQKLLDVLTEIRDAQIRFNEDYRRIAGEAAAIQKQSFELQQGAVAQQKIAVEAQARHLRLYRRVLAVCAVIVLAGVAALVALTTLY</sequence>
<name>A0A1I4YLQ2_9GAMM</name>